<evidence type="ECO:0000256" key="1">
    <source>
        <dbReference type="ARBA" id="ARBA00023157"/>
    </source>
</evidence>
<organism evidence="6">
    <name type="scientific">Stylophora pistillata</name>
    <name type="common">Smooth cauliflower coral</name>
    <dbReference type="NCBI Taxonomy" id="50429"/>
    <lineage>
        <taxon>Eukaryota</taxon>
        <taxon>Metazoa</taxon>
        <taxon>Cnidaria</taxon>
        <taxon>Anthozoa</taxon>
        <taxon>Hexacorallia</taxon>
        <taxon>Scleractinia</taxon>
        <taxon>Astrocoeniina</taxon>
        <taxon>Pocilloporidae</taxon>
        <taxon>Stylophora</taxon>
    </lineage>
</organism>
<dbReference type="Pfam" id="PF00629">
    <property type="entry name" value="MAM"/>
    <property type="match status" value="2"/>
</dbReference>
<feature type="compositionally biased region" description="Polar residues" evidence="3">
    <location>
        <begin position="269"/>
        <end position="284"/>
    </location>
</feature>
<dbReference type="InterPro" id="IPR044913">
    <property type="entry name" value="P_trefoil_dom_sf"/>
</dbReference>
<protein>
    <recommendedName>
        <fullName evidence="7">MAM and LDL-receptor class A domain-containing protein 1</fullName>
    </recommendedName>
</protein>
<evidence type="ECO:0000256" key="2">
    <source>
        <dbReference type="PROSITE-ProRule" id="PRU00779"/>
    </source>
</evidence>
<feature type="domain" description="MAM" evidence="4">
    <location>
        <begin position="1"/>
        <end position="167"/>
    </location>
</feature>
<keyword evidence="1" id="KW-1015">Disulfide bond</keyword>
<feature type="non-terminal residue" evidence="6">
    <location>
        <position position="1"/>
    </location>
</feature>
<evidence type="ECO:0000256" key="3">
    <source>
        <dbReference type="SAM" id="MobiDB-lite"/>
    </source>
</evidence>
<dbReference type="PROSITE" id="PS50060">
    <property type="entry name" value="MAM_2"/>
    <property type="match status" value="3"/>
</dbReference>
<dbReference type="InterPro" id="IPR000519">
    <property type="entry name" value="P_trefoil_dom"/>
</dbReference>
<feature type="domain" description="MAM" evidence="4">
    <location>
        <begin position="302"/>
        <end position="342"/>
    </location>
</feature>
<name>M1TA72_STYPI</name>
<feature type="domain" description="MAM" evidence="4">
    <location>
        <begin position="346"/>
        <end position="433"/>
    </location>
</feature>
<dbReference type="InterPro" id="IPR051560">
    <property type="entry name" value="MAM_domain-containing"/>
</dbReference>
<dbReference type="Pfam" id="PF00088">
    <property type="entry name" value="Trefoil"/>
    <property type="match status" value="1"/>
</dbReference>
<dbReference type="Gene3D" id="2.60.120.200">
    <property type="match status" value="3"/>
</dbReference>
<dbReference type="CDD" id="cd06263">
    <property type="entry name" value="MAM"/>
    <property type="match status" value="2"/>
</dbReference>
<dbReference type="SUPFAM" id="SSF57492">
    <property type="entry name" value="Trefoil"/>
    <property type="match status" value="1"/>
</dbReference>
<evidence type="ECO:0008006" key="7">
    <source>
        <dbReference type="Google" id="ProtNLM"/>
    </source>
</evidence>
<proteinExistence type="predicted"/>
<sequence length="443" mass="48915">CDFEKKSFCAWLNVPNGNKSLGLDDFDWTLGSGSTPSWQTGPSSDHTTGSAIGTYAFIETSSPRKRGEIARLRSKMFASTTGKCMSWWFHMYGATVANLNIYMKQVGKLESLVWNLNGSQGNVWKKAEVTITSRTSYQMIFEGVTGRDFQSDIAIDDILFNEGYCIGLCSSVNSQQRVDCGYVGITKATCVGLRRCCWDDSVPNVPYCFYHPSKIVATLESRQLSVSLGDAAGIILSRTFLGASTDRAGQHPSPPPQPRLQRGHHPNGTAISSKATVTGTTQKRTISTGGDSLVVHLLLEPVQLRIIQQEVKKFAFEGIRGQSYQGDIALDDIRVLDGSCPLLRNYMYIETSAPRKPGDYARLESPTHSVTDGNGKCLVFWYHMYGSGIGRLNVYIKRGNSLGSRVWTASGNQGNRWLRGMITVQSPNTQWKVRNSVCRTIKV</sequence>
<feature type="domain" description="P-type" evidence="5">
    <location>
        <begin position="167"/>
        <end position="212"/>
    </location>
</feature>
<dbReference type="SMART" id="SM00137">
    <property type="entry name" value="MAM"/>
    <property type="match status" value="2"/>
</dbReference>
<evidence type="ECO:0000259" key="5">
    <source>
        <dbReference type="PROSITE" id="PS51448"/>
    </source>
</evidence>
<reference evidence="6" key="1">
    <citation type="journal article" date="2013" name="Proc. Natl. Acad. Sci. U.S.A.">
        <title>Proteomic analysis of skeletal organic matrix from the stony coral Stylophora pistillata.</title>
        <authorList>
            <person name="Drake J.L."/>
            <person name="Mass T."/>
            <person name="Haramaty L."/>
            <person name="Zelzion E."/>
            <person name="Bhattacharya D."/>
            <person name="Falkowski P.G."/>
        </authorList>
    </citation>
    <scope>NUCLEOTIDE SEQUENCE</scope>
    <source>
        <tissue evidence="6">Skeleton</tissue>
    </source>
</reference>
<evidence type="ECO:0000259" key="4">
    <source>
        <dbReference type="PROSITE" id="PS50060"/>
    </source>
</evidence>
<dbReference type="AlphaFoldDB" id="M1TA72"/>
<dbReference type="SMART" id="SM00018">
    <property type="entry name" value="PD"/>
    <property type="match status" value="1"/>
</dbReference>
<evidence type="ECO:0000313" key="6">
    <source>
        <dbReference type="EMBL" id="AGG36345.1"/>
    </source>
</evidence>
<dbReference type="InterPro" id="IPR013320">
    <property type="entry name" value="ConA-like_dom_sf"/>
</dbReference>
<dbReference type="InterPro" id="IPR000998">
    <property type="entry name" value="MAM_dom"/>
</dbReference>
<dbReference type="CDD" id="cd00111">
    <property type="entry name" value="Trefoil"/>
    <property type="match status" value="1"/>
</dbReference>
<accession>M1TA72</accession>
<dbReference type="PROSITE" id="PS51448">
    <property type="entry name" value="P_TREFOIL_2"/>
    <property type="match status" value="1"/>
</dbReference>
<dbReference type="PANTHER" id="PTHR23282:SF142">
    <property type="entry name" value="MAM DOMAIN-CONTAINING PROTEIN"/>
    <property type="match status" value="1"/>
</dbReference>
<dbReference type="EMBL" id="KC342199">
    <property type="protein sequence ID" value="AGG36345.1"/>
    <property type="molecule type" value="Genomic_DNA"/>
</dbReference>
<feature type="region of interest" description="Disordered" evidence="3">
    <location>
        <begin position="245"/>
        <end position="284"/>
    </location>
</feature>
<dbReference type="PANTHER" id="PTHR23282">
    <property type="entry name" value="APICAL ENDOSOMAL GLYCOPROTEIN PRECURSOR"/>
    <property type="match status" value="1"/>
</dbReference>
<comment type="caution">
    <text evidence="2">Lacks conserved residue(s) required for the propagation of feature annotation.</text>
</comment>
<dbReference type="OrthoDB" id="412155at2759"/>
<dbReference type="Gene3D" id="4.10.110.10">
    <property type="entry name" value="Spasmolytic Protein, domain 1"/>
    <property type="match status" value="1"/>
</dbReference>
<dbReference type="GO" id="GO:0016020">
    <property type="term" value="C:membrane"/>
    <property type="evidence" value="ECO:0007669"/>
    <property type="project" value="InterPro"/>
</dbReference>
<dbReference type="SUPFAM" id="SSF49899">
    <property type="entry name" value="Concanavalin A-like lectins/glucanases"/>
    <property type="match status" value="2"/>
</dbReference>